<dbReference type="PANTHER" id="PTHR13236">
    <property type="entry name" value="DYNEIN 2 LIGHT INTERMEDIATE CHAIN, ISOFORM 2"/>
    <property type="match status" value="1"/>
</dbReference>
<dbReference type="GO" id="GO:0005874">
    <property type="term" value="C:microtubule"/>
    <property type="evidence" value="ECO:0007669"/>
    <property type="project" value="UniProtKB-KW"/>
</dbReference>
<keyword evidence="9" id="KW-0969">Cilium</keyword>
<gene>
    <name evidence="14" type="primary">LOC113512526</name>
</gene>
<keyword evidence="12" id="KW-0966">Cell projection</keyword>
<comment type="similarity">
    <text evidence="2">Belongs to the dynein light intermediate chain family.</text>
</comment>
<evidence type="ECO:0000256" key="10">
    <source>
        <dbReference type="ARBA" id="ARBA00023175"/>
    </source>
</evidence>
<evidence type="ECO:0000256" key="3">
    <source>
        <dbReference type="ARBA" id="ARBA00018863"/>
    </source>
</evidence>
<keyword evidence="10" id="KW-0505">Motor protein</keyword>
<name>A0A6J1WES9_GALME</name>
<keyword evidence="5" id="KW-0963">Cytoplasm</keyword>
<evidence type="ECO:0000256" key="4">
    <source>
        <dbReference type="ARBA" id="ARBA00022473"/>
    </source>
</evidence>
<dbReference type="GeneID" id="113512526"/>
<evidence type="ECO:0000256" key="8">
    <source>
        <dbReference type="ARBA" id="ARBA00023017"/>
    </source>
</evidence>
<sequence length="300" mass="33997">MLTIPEIASQEIEKQIAELSDDNSHTIFVVGSKSVGKSTLLNTFLDKTDAPRETLVLEYSFGRKSNQRQAIEKTICHVWEYGGKLDSNILNTIVATILKRGKYCFCIMIDLSKIKTIWNTLEICLQAIPKTYLDSENSSELIILCGKYDLFKNYDSDIKKFICTTLRSVALIYNAHLLFYSSKEPQLVKRAKELFHNIGFGIFTSFKDRNTNSAKPLVISKKTDSWESIGLPTSTLEQIKMRHLSRISPEAEVPVTDVITTPRHTHPESVLDTKVALKYEELRSLPALDISIDDYLVGIK</sequence>
<dbReference type="FunCoup" id="A0A6J1WES9">
    <property type="interactions" value="59"/>
</dbReference>
<dbReference type="AlphaFoldDB" id="A0A6J1WES9"/>
<reference evidence="14" key="1">
    <citation type="submission" date="2025-08" db="UniProtKB">
        <authorList>
            <consortium name="RefSeq"/>
        </authorList>
    </citation>
    <scope>IDENTIFICATION</scope>
    <source>
        <tissue evidence="14">Whole larvae</tissue>
    </source>
</reference>
<dbReference type="RefSeq" id="XP_026752227.2">
    <property type="nucleotide sequence ID" value="XM_026896426.3"/>
</dbReference>
<dbReference type="InterPro" id="IPR040045">
    <property type="entry name" value="DYNC2LI1"/>
</dbReference>
<dbReference type="GO" id="GO:0036064">
    <property type="term" value="C:ciliary basal body"/>
    <property type="evidence" value="ECO:0007669"/>
    <property type="project" value="TreeGrafter"/>
</dbReference>
<evidence type="ECO:0000256" key="1">
    <source>
        <dbReference type="ARBA" id="ARBA00004120"/>
    </source>
</evidence>
<keyword evidence="4" id="KW-0217">Developmental protein</keyword>
<dbReference type="PANTHER" id="PTHR13236:SF0">
    <property type="entry name" value="CYTOPLASMIC DYNEIN 2 LIGHT INTERMEDIATE CHAIN 1"/>
    <property type="match status" value="1"/>
</dbReference>
<accession>A0A6J1WES9</accession>
<evidence type="ECO:0000256" key="7">
    <source>
        <dbReference type="ARBA" id="ARBA00022794"/>
    </source>
</evidence>
<evidence type="ECO:0000256" key="5">
    <source>
        <dbReference type="ARBA" id="ARBA00022490"/>
    </source>
</evidence>
<dbReference type="GO" id="GO:0005868">
    <property type="term" value="C:cytoplasmic dynein complex"/>
    <property type="evidence" value="ECO:0007669"/>
    <property type="project" value="InterPro"/>
</dbReference>
<evidence type="ECO:0000313" key="13">
    <source>
        <dbReference type="Proteomes" id="UP001652740"/>
    </source>
</evidence>
<dbReference type="SUPFAM" id="SSF52540">
    <property type="entry name" value="P-loop containing nucleoside triphosphate hydrolases"/>
    <property type="match status" value="1"/>
</dbReference>
<organism evidence="13 14">
    <name type="scientific">Galleria mellonella</name>
    <name type="common">Greater wax moth</name>
    <dbReference type="NCBI Taxonomy" id="7137"/>
    <lineage>
        <taxon>Eukaryota</taxon>
        <taxon>Metazoa</taxon>
        <taxon>Ecdysozoa</taxon>
        <taxon>Arthropoda</taxon>
        <taxon>Hexapoda</taxon>
        <taxon>Insecta</taxon>
        <taxon>Pterygota</taxon>
        <taxon>Neoptera</taxon>
        <taxon>Endopterygota</taxon>
        <taxon>Lepidoptera</taxon>
        <taxon>Glossata</taxon>
        <taxon>Ditrysia</taxon>
        <taxon>Pyraloidea</taxon>
        <taxon>Pyralidae</taxon>
        <taxon>Galleriinae</taxon>
        <taxon>Galleria</taxon>
    </lineage>
</organism>
<keyword evidence="11" id="KW-0206">Cytoskeleton</keyword>
<dbReference type="GO" id="GO:0045504">
    <property type="term" value="F:dynein heavy chain binding"/>
    <property type="evidence" value="ECO:0007669"/>
    <property type="project" value="TreeGrafter"/>
</dbReference>
<evidence type="ECO:0000256" key="6">
    <source>
        <dbReference type="ARBA" id="ARBA00022701"/>
    </source>
</evidence>
<keyword evidence="8" id="KW-0243">Dynein</keyword>
<dbReference type="GO" id="GO:0035735">
    <property type="term" value="P:intraciliary transport involved in cilium assembly"/>
    <property type="evidence" value="ECO:0007669"/>
    <property type="project" value="InterPro"/>
</dbReference>
<evidence type="ECO:0000313" key="14">
    <source>
        <dbReference type="RefSeq" id="XP_026752227.2"/>
    </source>
</evidence>
<dbReference type="Gene3D" id="3.40.50.300">
    <property type="entry name" value="P-loop containing nucleotide triphosphate hydrolases"/>
    <property type="match status" value="1"/>
</dbReference>
<keyword evidence="7" id="KW-0970">Cilium biogenesis/degradation</keyword>
<dbReference type="Proteomes" id="UP001652740">
    <property type="component" value="Unplaced"/>
</dbReference>
<keyword evidence="13" id="KW-1185">Reference proteome</keyword>
<evidence type="ECO:0000256" key="11">
    <source>
        <dbReference type="ARBA" id="ARBA00023212"/>
    </source>
</evidence>
<proteinExistence type="inferred from homology"/>
<evidence type="ECO:0000256" key="9">
    <source>
        <dbReference type="ARBA" id="ARBA00023069"/>
    </source>
</evidence>
<evidence type="ECO:0000256" key="12">
    <source>
        <dbReference type="ARBA" id="ARBA00023273"/>
    </source>
</evidence>
<dbReference type="GO" id="GO:0005930">
    <property type="term" value="C:axoneme"/>
    <property type="evidence" value="ECO:0007669"/>
    <property type="project" value="TreeGrafter"/>
</dbReference>
<dbReference type="InParanoid" id="A0A6J1WES9"/>
<protein>
    <recommendedName>
        <fullName evidence="3">Cytoplasmic dynein 2 light intermediate chain 1</fullName>
    </recommendedName>
</protein>
<evidence type="ECO:0000256" key="2">
    <source>
        <dbReference type="ARBA" id="ARBA00006831"/>
    </source>
</evidence>
<keyword evidence="6" id="KW-0493">Microtubule</keyword>
<dbReference type="GO" id="GO:0035721">
    <property type="term" value="P:intraciliary retrograde transport"/>
    <property type="evidence" value="ECO:0007669"/>
    <property type="project" value="InterPro"/>
</dbReference>
<comment type="subcellular location">
    <subcellularLocation>
        <location evidence="1">Cytoplasm</location>
        <location evidence="1">Cytoskeleton</location>
        <location evidence="1">Cilium basal body</location>
    </subcellularLocation>
</comment>
<dbReference type="InterPro" id="IPR027417">
    <property type="entry name" value="P-loop_NTPase"/>
</dbReference>
<dbReference type="KEGG" id="gmw:113512526"/>